<dbReference type="Pfam" id="PF01670">
    <property type="entry name" value="Glyco_hydro_12"/>
    <property type="match status" value="1"/>
</dbReference>
<organism evidence="8 9">
    <name type="scientific">Penicillium subrubescens</name>
    <dbReference type="NCBI Taxonomy" id="1316194"/>
    <lineage>
        <taxon>Eukaryota</taxon>
        <taxon>Fungi</taxon>
        <taxon>Dikarya</taxon>
        <taxon>Ascomycota</taxon>
        <taxon>Pezizomycotina</taxon>
        <taxon>Eurotiomycetes</taxon>
        <taxon>Eurotiomycetidae</taxon>
        <taxon>Eurotiales</taxon>
        <taxon>Aspergillaceae</taxon>
        <taxon>Penicillium</taxon>
    </lineage>
</organism>
<keyword evidence="7" id="KW-0326">Glycosidase</keyword>
<dbReference type="GO" id="GO:0033946">
    <property type="term" value="F:xyloglucan-specific endo-beta-1,4-glucanase activity"/>
    <property type="evidence" value="ECO:0007669"/>
    <property type="project" value="UniProtKB-EC"/>
</dbReference>
<evidence type="ECO:0000256" key="5">
    <source>
        <dbReference type="ARBA" id="ARBA00041304"/>
    </source>
</evidence>
<dbReference type="GO" id="GO:0008810">
    <property type="term" value="F:cellulase activity"/>
    <property type="evidence" value="ECO:0007669"/>
    <property type="project" value="InterPro"/>
</dbReference>
<evidence type="ECO:0000256" key="7">
    <source>
        <dbReference type="RuleBase" id="RU361163"/>
    </source>
</evidence>
<comment type="caution">
    <text evidence="8">The sequence shown here is derived from an EMBL/GenBank/DDBJ whole genome shotgun (WGS) entry which is preliminary data.</text>
</comment>
<keyword evidence="2" id="KW-0732">Signal</keyword>
<dbReference type="Proteomes" id="UP000186955">
    <property type="component" value="Unassembled WGS sequence"/>
</dbReference>
<dbReference type="STRING" id="1316194.A0A1Q5UIT9"/>
<evidence type="ECO:0000313" key="8">
    <source>
        <dbReference type="EMBL" id="OKP12397.1"/>
    </source>
</evidence>
<keyword evidence="7" id="KW-0378">Hydrolase</keyword>
<evidence type="ECO:0000313" key="9">
    <source>
        <dbReference type="Proteomes" id="UP000186955"/>
    </source>
</evidence>
<comment type="similarity">
    <text evidence="1 7">Belongs to the glycosyl hydrolase 12 (cellulase H) family.</text>
</comment>
<reference evidence="8 9" key="1">
    <citation type="submission" date="2016-10" db="EMBL/GenBank/DDBJ databases">
        <title>Genome sequence of the ascomycete fungus Penicillium subrubescens.</title>
        <authorList>
            <person name="De Vries R.P."/>
            <person name="Peng M."/>
            <person name="Dilokpimol A."/>
            <person name="Hilden K."/>
            <person name="Makela M.R."/>
            <person name="Grigoriev I."/>
            <person name="Riley R."/>
            <person name="Granchi Z."/>
        </authorList>
    </citation>
    <scope>NUCLEOTIDE SEQUENCE [LARGE SCALE GENOMIC DNA]</scope>
    <source>
        <strain evidence="8 9">CBS 132785</strain>
    </source>
</reference>
<gene>
    <name evidence="8" type="ORF">PENSUB_2133</name>
</gene>
<dbReference type="EMBL" id="MNBE01000228">
    <property type="protein sequence ID" value="OKP12397.1"/>
    <property type="molecule type" value="Genomic_DNA"/>
</dbReference>
<dbReference type="AlphaFoldDB" id="A0A1Q5UIT9"/>
<keyword evidence="9" id="KW-1185">Reference proteome</keyword>
<evidence type="ECO:0000256" key="2">
    <source>
        <dbReference type="ARBA" id="ARBA00022729"/>
    </source>
</evidence>
<keyword evidence="7" id="KW-0624">Polysaccharide degradation</keyword>
<protein>
    <recommendedName>
        <fullName evidence="4">xyloglucan-specific endo-beta-1,4-glucanase</fullName>
        <ecNumber evidence="4">3.2.1.151</ecNumber>
    </recommendedName>
    <alternativeName>
        <fullName evidence="5">Xyloglucanase A</fullName>
    </alternativeName>
    <alternativeName>
        <fullName evidence="6">Xyloglucanendohydrolase A</fullName>
    </alternativeName>
</protein>
<dbReference type="Gene3D" id="2.60.120.180">
    <property type="match status" value="1"/>
</dbReference>
<evidence type="ECO:0000256" key="3">
    <source>
        <dbReference type="ARBA" id="ARBA00037012"/>
    </source>
</evidence>
<dbReference type="EC" id="3.2.1.151" evidence="4"/>
<evidence type="ECO:0000256" key="4">
    <source>
        <dbReference type="ARBA" id="ARBA00038882"/>
    </source>
</evidence>
<evidence type="ECO:0000256" key="1">
    <source>
        <dbReference type="ARBA" id="ARBA00005519"/>
    </source>
</evidence>
<dbReference type="SUPFAM" id="SSF49899">
    <property type="entry name" value="Concanavalin A-like lectins/glucanases"/>
    <property type="match status" value="1"/>
</dbReference>
<proteinExistence type="inferred from homology"/>
<name>A0A1Q5UIT9_9EURO</name>
<accession>A0A1Q5UIT9</accession>
<dbReference type="InterPro" id="IPR013320">
    <property type="entry name" value="ConA-like_dom_sf"/>
</dbReference>
<sequence length="140" mass="15171">MPTTWRWSYTGSNIVADVSYDIFTSNSPDGSLAYEIMIWLAALGGAGPISSTGKPVATVEIAGTTWDLFKGPNSSWTVFSFVARTEQTSFNADLLDFFEYLIHYQGMPAAQYMSGIAAGTEPFSGSNAQLTTSEYVLSIH</sequence>
<dbReference type="GO" id="GO:0000272">
    <property type="term" value="P:polysaccharide catabolic process"/>
    <property type="evidence" value="ECO:0007669"/>
    <property type="project" value="UniProtKB-KW"/>
</dbReference>
<dbReference type="PANTHER" id="PTHR34002">
    <property type="entry name" value="BLR1656 PROTEIN"/>
    <property type="match status" value="1"/>
</dbReference>
<comment type="catalytic activity">
    <reaction evidence="3">
        <text>xyloglucan + H2O = xyloglucan oligosaccharides.</text>
        <dbReference type="EC" id="3.2.1.151"/>
    </reaction>
</comment>
<keyword evidence="7" id="KW-0119">Carbohydrate metabolism</keyword>
<dbReference type="InterPro" id="IPR002594">
    <property type="entry name" value="GH12"/>
</dbReference>
<dbReference type="PANTHER" id="PTHR34002:SF9">
    <property type="entry name" value="XYLOGLUCAN-SPECIFIC ENDO-BETA-1,4-GLUCANASE A"/>
    <property type="match status" value="1"/>
</dbReference>
<dbReference type="InterPro" id="IPR013319">
    <property type="entry name" value="GH11/12"/>
</dbReference>
<evidence type="ECO:0000256" key="6">
    <source>
        <dbReference type="ARBA" id="ARBA00043018"/>
    </source>
</evidence>